<protein>
    <recommendedName>
        <fullName evidence="4">TNF family profile domain-containing protein</fullName>
    </recommendedName>
</protein>
<feature type="transmembrane region" description="Helical" evidence="1">
    <location>
        <begin position="12"/>
        <end position="32"/>
    </location>
</feature>
<dbReference type="OrthoDB" id="9904331at2759"/>
<dbReference type="Gene3D" id="2.60.120.40">
    <property type="match status" value="1"/>
</dbReference>
<keyword evidence="3" id="KW-1185">Reference proteome</keyword>
<comment type="caution">
    <text evidence="2">The sequence shown here is derived from an EMBL/GenBank/DDBJ whole genome shotgun (WGS) entry which is preliminary data.</text>
</comment>
<reference evidence="2" key="1">
    <citation type="submission" date="2020-03" db="EMBL/GenBank/DDBJ databases">
        <authorList>
            <person name="Weist P."/>
        </authorList>
    </citation>
    <scope>NUCLEOTIDE SEQUENCE</scope>
</reference>
<sequence length="170" mass="19344">MPQRTQHCLVHVLLLWTIVLSIMQVVFIIFYFTVGRQFSSDHDLGEGKMLTFQAADDNRSTKWVADNSDPSLVSEGYNLTIQRDGYYFLSLQVTLISCEGEEHTVTLKREGKILLVGWIKTKPCTTGLLGKVEELSAGWTLEVAINPKPKNRIKTDKFATHLDIIYMLRP</sequence>
<dbReference type="EMBL" id="CADEAL010004025">
    <property type="protein sequence ID" value="CAB1449748.1"/>
    <property type="molecule type" value="Genomic_DNA"/>
</dbReference>
<evidence type="ECO:0000313" key="3">
    <source>
        <dbReference type="Proteomes" id="UP001153269"/>
    </source>
</evidence>
<accession>A0A9N7VF23</accession>
<evidence type="ECO:0008006" key="4">
    <source>
        <dbReference type="Google" id="ProtNLM"/>
    </source>
</evidence>
<keyword evidence="1" id="KW-0812">Transmembrane</keyword>
<evidence type="ECO:0000313" key="2">
    <source>
        <dbReference type="EMBL" id="CAB1449748.1"/>
    </source>
</evidence>
<dbReference type="AlphaFoldDB" id="A0A9N7VF23"/>
<dbReference type="InterPro" id="IPR008983">
    <property type="entry name" value="Tumour_necrosis_fac-like_dom"/>
</dbReference>
<gene>
    <name evidence="2" type="ORF">PLEPLA_LOCUS37433</name>
</gene>
<proteinExistence type="predicted"/>
<name>A0A9N7VF23_PLEPL</name>
<keyword evidence="1" id="KW-1133">Transmembrane helix</keyword>
<keyword evidence="1" id="KW-0472">Membrane</keyword>
<evidence type="ECO:0000256" key="1">
    <source>
        <dbReference type="SAM" id="Phobius"/>
    </source>
</evidence>
<organism evidence="2 3">
    <name type="scientific">Pleuronectes platessa</name>
    <name type="common">European plaice</name>
    <dbReference type="NCBI Taxonomy" id="8262"/>
    <lineage>
        <taxon>Eukaryota</taxon>
        <taxon>Metazoa</taxon>
        <taxon>Chordata</taxon>
        <taxon>Craniata</taxon>
        <taxon>Vertebrata</taxon>
        <taxon>Euteleostomi</taxon>
        <taxon>Actinopterygii</taxon>
        <taxon>Neopterygii</taxon>
        <taxon>Teleostei</taxon>
        <taxon>Neoteleostei</taxon>
        <taxon>Acanthomorphata</taxon>
        <taxon>Carangaria</taxon>
        <taxon>Pleuronectiformes</taxon>
        <taxon>Pleuronectoidei</taxon>
        <taxon>Pleuronectidae</taxon>
        <taxon>Pleuronectes</taxon>
    </lineage>
</organism>
<dbReference type="Proteomes" id="UP001153269">
    <property type="component" value="Unassembled WGS sequence"/>
</dbReference>
<dbReference type="SUPFAM" id="SSF49842">
    <property type="entry name" value="TNF-like"/>
    <property type="match status" value="1"/>
</dbReference>